<name>A0ABV2R2L8_9HYPH</name>
<evidence type="ECO:0000313" key="2">
    <source>
        <dbReference type="Proteomes" id="UP001549321"/>
    </source>
</evidence>
<dbReference type="Pfam" id="PF11164">
    <property type="entry name" value="DUF2948"/>
    <property type="match status" value="1"/>
</dbReference>
<proteinExistence type="predicted"/>
<dbReference type="RefSeq" id="WP_354552039.1">
    <property type="nucleotide sequence ID" value="NZ_JBEPSM010000002.1"/>
</dbReference>
<gene>
    <name evidence="1" type="ORF">ABIE08_002877</name>
</gene>
<dbReference type="EMBL" id="JBEPSM010000002">
    <property type="protein sequence ID" value="MET4634931.1"/>
    <property type="molecule type" value="Genomic_DNA"/>
</dbReference>
<keyword evidence="2" id="KW-1185">Reference proteome</keyword>
<sequence length="151" mass="16615">MDQLKLAAFDAEDLAVVSAHVQDAVLKVGDIAFIPKEKRFAGVINRFVWEKQPEGNARKKNWERRRSGFHFDRVLAVRSTGIDRSRPDAVLDLLAIAFEGKEEPAGTITLIFAGGGAIALDVECIEAAVRDLGPAWSTQCCPEHRLDEQSA</sequence>
<organism evidence="1 2">
    <name type="scientific">Kaistia defluvii</name>
    <dbReference type="NCBI Taxonomy" id="410841"/>
    <lineage>
        <taxon>Bacteria</taxon>
        <taxon>Pseudomonadati</taxon>
        <taxon>Pseudomonadota</taxon>
        <taxon>Alphaproteobacteria</taxon>
        <taxon>Hyphomicrobiales</taxon>
        <taxon>Kaistiaceae</taxon>
        <taxon>Kaistia</taxon>
    </lineage>
</organism>
<dbReference type="InterPro" id="IPR021335">
    <property type="entry name" value="DUF2948"/>
</dbReference>
<accession>A0ABV2R2L8</accession>
<evidence type="ECO:0008006" key="3">
    <source>
        <dbReference type="Google" id="ProtNLM"/>
    </source>
</evidence>
<comment type="caution">
    <text evidence="1">The sequence shown here is derived from an EMBL/GenBank/DDBJ whole genome shotgun (WGS) entry which is preliminary data.</text>
</comment>
<protein>
    <recommendedName>
        <fullName evidence="3">DUF2948 family protein</fullName>
    </recommendedName>
</protein>
<dbReference type="Proteomes" id="UP001549321">
    <property type="component" value="Unassembled WGS sequence"/>
</dbReference>
<evidence type="ECO:0000313" key="1">
    <source>
        <dbReference type="EMBL" id="MET4634931.1"/>
    </source>
</evidence>
<reference evidence="1 2" key="1">
    <citation type="submission" date="2024-06" db="EMBL/GenBank/DDBJ databases">
        <title>Sorghum-associated microbial communities from plants grown in Nebraska, USA.</title>
        <authorList>
            <person name="Schachtman D."/>
        </authorList>
    </citation>
    <scope>NUCLEOTIDE SEQUENCE [LARGE SCALE GENOMIC DNA]</scope>
    <source>
        <strain evidence="1 2">3207</strain>
    </source>
</reference>